<dbReference type="Proteomes" id="UP001153069">
    <property type="component" value="Unassembled WGS sequence"/>
</dbReference>
<evidence type="ECO:0000313" key="1">
    <source>
        <dbReference type="EMBL" id="CAB9511022.1"/>
    </source>
</evidence>
<gene>
    <name evidence="1" type="ORF">SEMRO_464_G148340.1</name>
</gene>
<proteinExistence type="predicted"/>
<dbReference type="AlphaFoldDB" id="A0A9N8DY23"/>
<organism evidence="1 2">
    <name type="scientific">Seminavis robusta</name>
    <dbReference type="NCBI Taxonomy" id="568900"/>
    <lineage>
        <taxon>Eukaryota</taxon>
        <taxon>Sar</taxon>
        <taxon>Stramenopiles</taxon>
        <taxon>Ochrophyta</taxon>
        <taxon>Bacillariophyta</taxon>
        <taxon>Bacillariophyceae</taxon>
        <taxon>Bacillariophycidae</taxon>
        <taxon>Naviculales</taxon>
        <taxon>Naviculaceae</taxon>
        <taxon>Seminavis</taxon>
    </lineage>
</organism>
<reference evidence="1" key="1">
    <citation type="submission" date="2020-06" db="EMBL/GenBank/DDBJ databases">
        <authorList>
            <consortium name="Plant Systems Biology data submission"/>
        </authorList>
    </citation>
    <scope>NUCLEOTIDE SEQUENCE</scope>
    <source>
        <strain evidence="1">D6</strain>
    </source>
</reference>
<dbReference type="OrthoDB" id="10523318at2759"/>
<keyword evidence="2" id="KW-1185">Reference proteome</keyword>
<dbReference type="EMBL" id="CAICTM010000463">
    <property type="protein sequence ID" value="CAB9511022.1"/>
    <property type="molecule type" value="Genomic_DNA"/>
</dbReference>
<name>A0A9N8DY23_9STRA</name>
<protein>
    <submittedName>
        <fullName evidence="1">Uncharacterized protein</fullName>
    </submittedName>
</protein>
<sequence>MVLPFSISYEHLKRNPRPVDVFVFFFDQEAKLGYYSEMQSQKLKTPPAESKEKKNLTAKFGRVKKIVKVMLMNVGSYPSKKPSDPQLLAIWQENLLELGRQGENNLYASIDKVKSIPFDKFHVSHVLTNLKLINHRNLKLPSNTPAEELQFFNK</sequence>
<evidence type="ECO:0000313" key="2">
    <source>
        <dbReference type="Proteomes" id="UP001153069"/>
    </source>
</evidence>
<accession>A0A9N8DY23</accession>
<comment type="caution">
    <text evidence="1">The sequence shown here is derived from an EMBL/GenBank/DDBJ whole genome shotgun (WGS) entry which is preliminary data.</text>
</comment>